<organism evidence="2 3">
    <name type="scientific">Ottowia flava</name>
    <dbReference type="NCBI Taxonomy" id="2675430"/>
    <lineage>
        <taxon>Bacteria</taxon>
        <taxon>Pseudomonadati</taxon>
        <taxon>Pseudomonadota</taxon>
        <taxon>Betaproteobacteria</taxon>
        <taxon>Burkholderiales</taxon>
        <taxon>Comamonadaceae</taxon>
        <taxon>Ottowia</taxon>
    </lineage>
</organism>
<evidence type="ECO:0000313" key="3">
    <source>
        <dbReference type="Proteomes" id="UP001597304"/>
    </source>
</evidence>
<evidence type="ECO:0000313" key="2">
    <source>
        <dbReference type="EMBL" id="MFD1710361.1"/>
    </source>
</evidence>
<reference evidence="3" key="1">
    <citation type="journal article" date="2019" name="Int. J. Syst. Evol. Microbiol.">
        <title>The Global Catalogue of Microorganisms (GCM) 10K type strain sequencing project: providing services to taxonomists for standard genome sequencing and annotation.</title>
        <authorList>
            <consortium name="The Broad Institute Genomics Platform"/>
            <consortium name="The Broad Institute Genome Sequencing Center for Infectious Disease"/>
            <person name="Wu L."/>
            <person name="Ma J."/>
        </authorList>
    </citation>
    <scope>NUCLEOTIDE SEQUENCE [LARGE SCALE GENOMIC DNA]</scope>
    <source>
        <strain evidence="3">LMG 29247</strain>
    </source>
</reference>
<dbReference type="InterPro" id="IPR000792">
    <property type="entry name" value="Tscrpt_reg_LuxR_C"/>
</dbReference>
<keyword evidence="3" id="KW-1185">Reference proteome</keyword>
<dbReference type="InterPro" id="IPR016032">
    <property type="entry name" value="Sig_transdc_resp-reg_C-effctor"/>
</dbReference>
<comment type="caution">
    <text evidence="2">The sequence shown here is derived from an EMBL/GenBank/DDBJ whole genome shotgun (WGS) entry which is preliminary data.</text>
</comment>
<dbReference type="Proteomes" id="UP001597304">
    <property type="component" value="Unassembled WGS sequence"/>
</dbReference>
<dbReference type="Gene3D" id="1.10.10.10">
    <property type="entry name" value="Winged helix-like DNA-binding domain superfamily/Winged helix DNA-binding domain"/>
    <property type="match status" value="1"/>
</dbReference>
<sequence length="389" mass="42520">MSVPAGGTAPLSLTEFDQFLHTLYGAVGHDEAWTEVVRALAAALRADVACWCTTDGEGPQAPSFYAAWNLPEELNRAYAERWLPDNPWLQAGLVRNAFMQGSILRGTDLVPAPVLRQTRFYREYMLRYPVEHMLTAVMSDGSVPGLAPPMLLNLFRHPQQPDFDAADVARLHLLYPHLLRAFDLHWLQRRRQEQVGLLHQFLDALDFGMVMLDPAAQALYANYAARALAATPSLAPWLGQLPVRVTAHDALARLVHAAARGRGGGLVLGDEQRRLMALALPIDEHRRLTADGAPNPAPPPGACMLLLAQQGHAPTGVPDFVTRLFGLSAAEARVLPLLLRGQPPADIATELGVKLSTVRTQLSAIFAKTGAMRQQDLIRLLGSVPPVRL</sequence>
<feature type="domain" description="HTH luxR-type" evidence="1">
    <location>
        <begin position="324"/>
        <end position="381"/>
    </location>
</feature>
<dbReference type="EMBL" id="JBHUEJ010000015">
    <property type="protein sequence ID" value="MFD1710361.1"/>
    <property type="molecule type" value="Genomic_DNA"/>
</dbReference>
<accession>A0ABW4KT21</accession>
<dbReference type="SMART" id="SM00421">
    <property type="entry name" value="HTH_LUXR"/>
    <property type="match status" value="1"/>
</dbReference>
<dbReference type="SUPFAM" id="SSF46894">
    <property type="entry name" value="C-terminal effector domain of the bipartite response regulators"/>
    <property type="match status" value="1"/>
</dbReference>
<dbReference type="RefSeq" id="WP_147912105.1">
    <property type="nucleotide sequence ID" value="NZ_JBHUEJ010000015.1"/>
</dbReference>
<protein>
    <submittedName>
        <fullName evidence="2">Helix-turn-helix transcriptional regulator</fullName>
    </submittedName>
</protein>
<dbReference type="Pfam" id="PF00196">
    <property type="entry name" value="GerE"/>
    <property type="match status" value="1"/>
</dbReference>
<dbReference type="SUPFAM" id="SSF55781">
    <property type="entry name" value="GAF domain-like"/>
    <property type="match status" value="1"/>
</dbReference>
<gene>
    <name evidence="2" type="ORF">ACFSF0_07070</name>
</gene>
<evidence type="ECO:0000259" key="1">
    <source>
        <dbReference type="SMART" id="SM00421"/>
    </source>
</evidence>
<dbReference type="InterPro" id="IPR036388">
    <property type="entry name" value="WH-like_DNA-bd_sf"/>
</dbReference>
<name>A0ABW4KT21_9BURK</name>
<proteinExistence type="predicted"/>